<comment type="caution">
    <text evidence="1">The sequence shown here is derived from an EMBL/GenBank/DDBJ whole genome shotgun (WGS) entry which is preliminary data.</text>
</comment>
<feature type="non-terminal residue" evidence="1">
    <location>
        <position position="1"/>
    </location>
</feature>
<gene>
    <name evidence="1" type="ORF">LCGC14_1867740</name>
</gene>
<dbReference type="AlphaFoldDB" id="A0A0F9G5T7"/>
<sequence>TDAFTTTVGEDGTWEITGIDVSQLEDGPLTVTVIATDSANNTTTTGSLRMTIDKDGKEQTATLRIVDVEDPPAFVPPENIAFTARRFCGAPNRDNRAVLLVNLDAFVGMPEVTFWLEKHQQSLGLGPDRSDRVKIKVKDANSIAGHNAARMSVVFAGTAWSQSGVLHAKAKVKDGSSVEARCRVVLERPEGTNRFTDFWYEELDRDVLADVALDKIYVNARYRMHKKIFGETQDDFDKALEESTIAQIRAAQLVVEAVVYATASAKYQKGGEKGLIVDPEDPITSLRAYVERSRMALEPKVIQAMASDALDSE</sequence>
<reference evidence="1" key="1">
    <citation type="journal article" date="2015" name="Nature">
        <title>Complex archaea that bridge the gap between prokaryotes and eukaryotes.</title>
        <authorList>
            <person name="Spang A."/>
            <person name="Saw J.H."/>
            <person name="Jorgensen S.L."/>
            <person name="Zaremba-Niedzwiedzka K."/>
            <person name="Martijn J."/>
            <person name="Lind A.E."/>
            <person name="van Eijk R."/>
            <person name="Schleper C."/>
            <person name="Guy L."/>
            <person name="Ettema T.J."/>
        </authorList>
    </citation>
    <scope>NUCLEOTIDE SEQUENCE</scope>
</reference>
<organism evidence="1">
    <name type="scientific">marine sediment metagenome</name>
    <dbReference type="NCBI Taxonomy" id="412755"/>
    <lineage>
        <taxon>unclassified sequences</taxon>
        <taxon>metagenomes</taxon>
        <taxon>ecological metagenomes</taxon>
    </lineage>
</organism>
<proteinExistence type="predicted"/>
<name>A0A0F9G5T7_9ZZZZ</name>
<protein>
    <submittedName>
        <fullName evidence="1">Uncharacterized protein</fullName>
    </submittedName>
</protein>
<dbReference type="EMBL" id="LAZR01019004">
    <property type="protein sequence ID" value="KKL94134.1"/>
    <property type="molecule type" value="Genomic_DNA"/>
</dbReference>
<dbReference type="InterPro" id="IPR013783">
    <property type="entry name" value="Ig-like_fold"/>
</dbReference>
<accession>A0A0F9G5T7</accession>
<dbReference type="Gene3D" id="2.60.40.10">
    <property type="entry name" value="Immunoglobulins"/>
    <property type="match status" value="1"/>
</dbReference>
<evidence type="ECO:0000313" key="1">
    <source>
        <dbReference type="EMBL" id="KKL94134.1"/>
    </source>
</evidence>